<keyword evidence="2" id="KW-1185">Reference proteome</keyword>
<dbReference type="Proteomes" id="UP000814033">
    <property type="component" value="Unassembled WGS sequence"/>
</dbReference>
<organism evidence="1 2">
    <name type="scientific">Auriscalpium vulgare</name>
    <dbReference type="NCBI Taxonomy" id="40419"/>
    <lineage>
        <taxon>Eukaryota</taxon>
        <taxon>Fungi</taxon>
        <taxon>Dikarya</taxon>
        <taxon>Basidiomycota</taxon>
        <taxon>Agaricomycotina</taxon>
        <taxon>Agaricomycetes</taxon>
        <taxon>Russulales</taxon>
        <taxon>Auriscalpiaceae</taxon>
        <taxon>Auriscalpium</taxon>
    </lineage>
</organism>
<reference evidence="1" key="1">
    <citation type="submission" date="2021-02" db="EMBL/GenBank/DDBJ databases">
        <authorList>
            <consortium name="DOE Joint Genome Institute"/>
            <person name="Ahrendt S."/>
            <person name="Looney B.P."/>
            <person name="Miyauchi S."/>
            <person name="Morin E."/>
            <person name="Drula E."/>
            <person name="Courty P.E."/>
            <person name="Chicoki N."/>
            <person name="Fauchery L."/>
            <person name="Kohler A."/>
            <person name="Kuo A."/>
            <person name="Labutti K."/>
            <person name="Pangilinan J."/>
            <person name="Lipzen A."/>
            <person name="Riley R."/>
            <person name="Andreopoulos W."/>
            <person name="He G."/>
            <person name="Johnson J."/>
            <person name="Barry K.W."/>
            <person name="Grigoriev I.V."/>
            <person name="Nagy L."/>
            <person name="Hibbett D."/>
            <person name="Henrissat B."/>
            <person name="Matheny P.B."/>
            <person name="Labbe J."/>
            <person name="Martin F."/>
        </authorList>
    </citation>
    <scope>NUCLEOTIDE SEQUENCE</scope>
    <source>
        <strain evidence="1">FP105234-sp</strain>
    </source>
</reference>
<protein>
    <submittedName>
        <fullName evidence="1">Uncharacterized protein</fullName>
    </submittedName>
</protein>
<evidence type="ECO:0000313" key="2">
    <source>
        <dbReference type="Proteomes" id="UP000814033"/>
    </source>
</evidence>
<dbReference type="EMBL" id="MU276644">
    <property type="protein sequence ID" value="KAI0037958.1"/>
    <property type="molecule type" value="Genomic_DNA"/>
</dbReference>
<reference evidence="1" key="2">
    <citation type="journal article" date="2022" name="New Phytol.">
        <title>Evolutionary transition to the ectomycorrhizal habit in the genomes of a hyperdiverse lineage of mushroom-forming fungi.</title>
        <authorList>
            <person name="Looney B."/>
            <person name="Miyauchi S."/>
            <person name="Morin E."/>
            <person name="Drula E."/>
            <person name="Courty P.E."/>
            <person name="Kohler A."/>
            <person name="Kuo A."/>
            <person name="LaButti K."/>
            <person name="Pangilinan J."/>
            <person name="Lipzen A."/>
            <person name="Riley R."/>
            <person name="Andreopoulos W."/>
            <person name="He G."/>
            <person name="Johnson J."/>
            <person name="Nolan M."/>
            <person name="Tritt A."/>
            <person name="Barry K.W."/>
            <person name="Grigoriev I.V."/>
            <person name="Nagy L.G."/>
            <person name="Hibbett D."/>
            <person name="Henrissat B."/>
            <person name="Matheny P.B."/>
            <person name="Labbe J."/>
            <person name="Martin F.M."/>
        </authorList>
    </citation>
    <scope>NUCLEOTIDE SEQUENCE</scope>
    <source>
        <strain evidence="1">FP105234-sp</strain>
    </source>
</reference>
<name>A0ACB8R2D6_9AGAM</name>
<gene>
    <name evidence="1" type="ORF">FA95DRAFT_1613746</name>
</gene>
<accession>A0ACB8R2D6</accession>
<comment type="caution">
    <text evidence="1">The sequence shown here is derived from an EMBL/GenBank/DDBJ whole genome shotgun (WGS) entry which is preliminary data.</text>
</comment>
<evidence type="ECO:0000313" key="1">
    <source>
        <dbReference type="EMBL" id="KAI0037958.1"/>
    </source>
</evidence>
<sequence length="181" mass="20579">MLKRMQTAQTVTFLQSLVIPFAFLIHTQRDAILDLVERVVVDGGRSGLDVLLNTWCENAETFQGFLPVPLFRGAASVPELRHLSVTTFRPKHWTPLLCAQLVSVDMKFTDILDNAEVASILAPMARMPTLERLSLRAYMRMLREAVPELAIRWRKPEPEEEVVAEEEDYSDGYSDRSTSTQ</sequence>
<proteinExistence type="predicted"/>